<dbReference type="SUPFAM" id="SSF48403">
    <property type="entry name" value="Ankyrin repeat"/>
    <property type="match status" value="1"/>
</dbReference>
<evidence type="ECO:0000313" key="4">
    <source>
        <dbReference type="EMBL" id="DAZ94083.1"/>
    </source>
</evidence>
<gene>
    <name evidence="4" type="ORF">N0F65_004195</name>
</gene>
<proteinExistence type="predicted"/>
<feature type="region of interest" description="Disordered" evidence="3">
    <location>
        <begin position="236"/>
        <end position="259"/>
    </location>
</feature>
<dbReference type="AlphaFoldDB" id="A0AAV2YJR7"/>
<dbReference type="Proteomes" id="UP001146120">
    <property type="component" value="Unassembled WGS sequence"/>
</dbReference>
<name>A0AAV2YJR7_9STRA</name>
<keyword evidence="5" id="KW-1185">Reference proteome</keyword>
<dbReference type="PANTHER" id="PTHR24198:SF165">
    <property type="entry name" value="ANKYRIN REPEAT-CONTAINING PROTEIN-RELATED"/>
    <property type="match status" value="1"/>
</dbReference>
<dbReference type="InterPro" id="IPR036770">
    <property type="entry name" value="Ankyrin_rpt-contain_sf"/>
</dbReference>
<dbReference type="EMBL" id="DAKRPA010000270">
    <property type="protein sequence ID" value="DAZ94083.1"/>
    <property type="molecule type" value="Genomic_DNA"/>
</dbReference>
<evidence type="ECO:0000313" key="5">
    <source>
        <dbReference type="Proteomes" id="UP001146120"/>
    </source>
</evidence>
<accession>A0AAV2YJR7</accession>
<dbReference type="InterPro" id="IPR002110">
    <property type="entry name" value="Ankyrin_rpt"/>
</dbReference>
<dbReference type="PANTHER" id="PTHR24198">
    <property type="entry name" value="ANKYRIN REPEAT AND PROTEIN KINASE DOMAIN-CONTAINING PROTEIN"/>
    <property type="match status" value="1"/>
</dbReference>
<organism evidence="4 5">
    <name type="scientific">Lagenidium giganteum</name>
    <dbReference type="NCBI Taxonomy" id="4803"/>
    <lineage>
        <taxon>Eukaryota</taxon>
        <taxon>Sar</taxon>
        <taxon>Stramenopiles</taxon>
        <taxon>Oomycota</taxon>
        <taxon>Peronosporomycetes</taxon>
        <taxon>Pythiales</taxon>
        <taxon>Pythiaceae</taxon>
    </lineage>
</organism>
<feature type="compositionally biased region" description="Basic residues" evidence="3">
    <location>
        <begin position="1"/>
        <end position="11"/>
    </location>
</feature>
<comment type="caution">
    <text evidence="4">The sequence shown here is derived from an EMBL/GenBank/DDBJ whole genome shotgun (WGS) entry which is preliminary data.</text>
</comment>
<evidence type="ECO:0000256" key="3">
    <source>
        <dbReference type="SAM" id="MobiDB-lite"/>
    </source>
</evidence>
<dbReference type="SMART" id="SM00248">
    <property type="entry name" value="ANK"/>
    <property type="match status" value="5"/>
</dbReference>
<feature type="region of interest" description="Disordered" evidence="3">
    <location>
        <begin position="1"/>
        <end position="20"/>
    </location>
</feature>
<reference evidence="4" key="2">
    <citation type="journal article" date="2023" name="Microbiol Resour">
        <title>Decontamination and Annotation of the Draft Genome Sequence of the Oomycete Lagenidium giganteum ARSEF 373.</title>
        <authorList>
            <person name="Morgan W.R."/>
            <person name="Tartar A."/>
        </authorList>
    </citation>
    <scope>NUCLEOTIDE SEQUENCE</scope>
    <source>
        <strain evidence="4">ARSEF 373</strain>
    </source>
</reference>
<reference evidence="4" key="1">
    <citation type="submission" date="2022-11" db="EMBL/GenBank/DDBJ databases">
        <authorList>
            <person name="Morgan W.R."/>
            <person name="Tartar A."/>
        </authorList>
    </citation>
    <scope>NUCLEOTIDE SEQUENCE</scope>
    <source>
        <strain evidence="4">ARSEF 373</strain>
    </source>
</reference>
<feature type="compositionally biased region" description="Acidic residues" evidence="3">
    <location>
        <begin position="242"/>
        <end position="259"/>
    </location>
</feature>
<keyword evidence="1" id="KW-0677">Repeat</keyword>
<protein>
    <submittedName>
        <fullName evidence="4">Uncharacterized protein</fullName>
    </submittedName>
</protein>
<evidence type="ECO:0000256" key="2">
    <source>
        <dbReference type="ARBA" id="ARBA00023043"/>
    </source>
</evidence>
<sequence>MPKKTAKKRAAQKPAQDEANDLAGLEALVLDDAADESEHQHADAMRTCVIAGDAPQFLELLAEQQIDAVSSPLVYLMEWFHLWQQEYEAFVHVLEQEEADAGICAARRESAHSAQTADSIVSDSDVVEMEAEAQQVLQGFGKIALDLLTELKIEKPDTVLDKYGWTLLMQASNSGLRDLMEALLAYPDVDVNSTGKSEGNLNPLYLAIQSDHTSEAMLLLKNGAIASATQVVQTLRPTLGQENDEDVAPADDGEGNTEEEEDCALFQACRMANLIVVEEMIALGVNLNASLPSSGDRALHVAVMFEAQEVVELLLANDSLEVNAQNASGQTCLFGCSSVDIVRLLVEKGGVDPTIKDIDAETAYSIADALGDEEVAAFLRPLCS</sequence>
<keyword evidence="2" id="KW-0040">ANK repeat</keyword>
<dbReference type="Pfam" id="PF12796">
    <property type="entry name" value="Ank_2"/>
    <property type="match status" value="2"/>
</dbReference>
<evidence type="ECO:0000256" key="1">
    <source>
        <dbReference type="ARBA" id="ARBA00022737"/>
    </source>
</evidence>
<dbReference type="Gene3D" id="1.25.40.20">
    <property type="entry name" value="Ankyrin repeat-containing domain"/>
    <property type="match status" value="2"/>
</dbReference>